<feature type="region of interest" description="Disordered" evidence="1">
    <location>
        <begin position="24"/>
        <end position="60"/>
    </location>
</feature>
<dbReference type="RefSeq" id="WP_145281396.1">
    <property type="nucleotide sequence ID" value="NZ_CP036291.1"/>
</dbReference>
<feature type="chain" id="PRO_5022223273" description="Lipoprotein" evidence="2">
    <location>
        <begin position="22"/>
        <end position="60"/>
    </location>
</feature>
<keyword evidence="4" id="KW-1185">Reference proteome</keyword>
<keyword evidence="2" id="KW-0732">Signal</keyword>
<proteinExistence type="predicted"/>
<feature type="signal peptide" evidence="2">
    <location>
        <begin position="1"/>
        <end position="21"/>
    </location>
</feature>
<dbReference type="EMBL" id="CP036291">
    <property type="protein sequence ID" value="QDU87433.1"/>
    <property type="molecule type" value="Genomic_DNA"/>
</dbReference>
<evidence type="ECO:0000313" key="4">
    <source>
        <dbReference type="Proteomes" id="UP000317429"/>
    </source>
</evidence>
<dbReference type="KEGG" id="pnd:Pla175_07950"/>
<reference evidence="3 4" key="1">
    <citation type="submission" date="2019-02" db="EMBL/GenBank/DDBJ databases">
        <title>Deep-cultivation of Planctomycetes and their phenomic and genomic characterization uncovers novel biology.</title>
        <authorList>
            <person name="Wiegand S."/>
            <person name="Jogler M."/>
            <person name="Boedeker C."/>
            <person name="Pinto D."/>
            <person name="Vollmers J."/>
            <person name="Rivas-Marin E."/>
            <person name="Kohn T."/>
            <person name="Peeters S.H."/>
            <person name="Heuer A."/>
            <person name="Rast P."/>
            <person name="Oberbeckmann S."/>
            <person name="Bunk B."/>
            <person name="Jeske O."/>
            <person name="Meyerdierks A."/>
            <person name="Storesund J.E."/>
            <person name="Kallscheuer N."/>
            <person name="Luecker S."/>
            <person name="Lage O.M."/>
            <person name="Pohl T."/>
            <person name="Merkel B.J."/>
            <person name="Hornburger P."/>
            <person name="Mueller R.-W."/>
            <person name="Bruemmer F."/>
            <person name="Labrenz M."/>
            <person name="Spormann A.M."/>
            <person name="Op den Camp H."/>
            <person name="Overmann J."/>
            <person name="Amann R."/>
            <person name="Jetten M.S.M."/>
            <person name="Mascher T."/>
            <person name="Medema M.H."/>
            <person name="Devos D.P."/>
            <person name="Kaster A.-K."/>
            <person name="Ovreas L."/>
            <person name="Rohde M."/>
            <person name="Galperin M.Y."/>
            <person name="Jogler C."/>
        </authorList>
    </citation>
    <scope>NUCLEOTIDE SEQUENCE [LARGE SCALE GENOMIC DNA]</scope>
    <source>
        <strain evidence="3 4">Pla175</strain>
    </source>
</reference>
<evidence type="ECO:0000256" key="1">
    <source>
        <dbReference type="SAM" id="MobiDB-lite"/>
    </source>
</evidence>
<evidence type="ECO:0000313" key="3">
    <source>
        <dbReference type="EMBL" id="QDU87433.1"/>
    </source>
</evidence>
<accession>A0A518D7H7</accession>
<dbReference type="PROSITE" id="PS51257">
    <property type="entry name" value="PROKAR_LIPOPROTEIN"/>
    <property type="match status" value="1"/>
</dbReference>
<evidence type="ECO:0000256" key="2">
    <source>
        <dbReference type="SAM" id="SignalP"/>
    </source>
</evidence>
<name>A0A518D7H7_9BACT</name>
<sequence precursor="true">MSKLHLFAGTLILGASLAAVGCEKPAAAPPATPPAPAEGDKADAPEVDVDVDTDKEPAAE</sequence>
<gene>
    <name evidence="3" type="ORF">Pla175_07950</name>
</gene>
<evidence type="ECO:0008006" key="5">
    <source>
        <dbReference type="Google" id="ProtNLM"/>
    </source>
</evidence>
<protein>
    <recommendedName>
        <fullName evidence="5">Lipoprotein</fullName>
    </recommendedName>
</protein>
<organism evidence="3 4">
    <name type="scientific">Pirellulimonas nuda</name>
    <dbReference type="NCBI Taxonomy" id="2528009"/>
    <lineage>
        <taxon>Bacteria</taxon>
        <taxon>Pseudomonadati</taxon>
        <taxon>Planctomycetota</taxon>
        <taxon>Planctomycetia</taxon>
        <taxon>Pirellulales</taxon>
        <taxon>Lacipirellulaceae</taxon>
        <taxon>Pirellulimonas</taxon>
    </lineage>
</organism>
<dbReference type="Proteomes" id="UP000317429">
    <property type="component" value="Chromosome"/>
</dbReference>
<feature type="compositionally biased region" description="Pro residues" evidence="1">
    <location>
        <begin position="27"/>
        <end position="36"/>
    </location>
</feature>
<dbReference type="AlphaFoldDB" id="A0A518D7H7"/>